<keyword evidence="1" id="KW-0732">Signal</keyword>
<feature type="chain" id="PRO_5027112193" description="Lipoprotein" evidence="1">
    <location>
        <begin position="25"/>
        <end position="153"/>
    </location>
</feature>
<gene>
    <name evidence="2" type="ORF">GO495_06030</name>
</gene>
<dbReference type="EMBL" id="WRXO01000001">
    <property type="protein sequence ID" value="MVT40133.1"/>
    <property type="molecule type" value="Genomic_DNA"/>
</dbReference>
<dbReference type="AlphaFoldDB" id="A0A6N8J514"/>
<evidence type="ECO:0000313" key="3">
    <source>
        <dbReference type="Proteomes" id="UP000468388"/>
    </source>
</evidence>
<accession>A0A6N8J514</accession>
<dbReference type="Proteomes" id="UP000468388">
    <property type="component" value="Unassembled WGS sequence"/>
</dbReference>
<reference evidence="2 3" key="1">
    <citation type="submission" date="2019-12" db="EMBL/GenBank/DDBJ databases">
        <title>The draft genomic sequence of strain Chitinophaga oryziterrae JCM 16595.</title>
        <authorList>
            <person name="Zhang X."/>
        </authorList>
    </citation>
    <scope>NUCLEOTIDE SEQUENCE [LARGE SCALE GENOMIC DNA]</scope>
    <source>
        <strain evidence="2 3">JCM 16595</strain>
    </source>
</reference>
<proteinExistence type="predicted"/>
<feature type="signal peptide" evidence="1">
    <location>
        <begin position="1"/>
        <end position="24"/>
    </location>
</feature>
<protein>
    <recommendedName>
        <fullName evidence="4">Lipoprotein</fullName>
    </recommendedName>
</protein>
<name>A0A6N8J514_9BACT</name>
<evidence type="ECO:0000313" key="2">
    <source>
        <dbReference type="EMBL" id="MVT40133.1"/>
    </source>
</evidence>
<dbReference type="OrthoDB" id="770741at2"/>
<evidence type="ECO:0000256" key="1">
    <source>
        <dbReference type="SAM" id="SignalP"/>
    </source>
</evidence>
<dbReference type="RefSeq" id="WP_157298763.1">
    <property type="nucleotide sequence ID" value="NZ_BAAAZB010000005.1"/>
</dbReference>
<dbReference type="PROSITE" id="PS51257">
    <property type="entry name" value="PROKAR_LIPOPROTEIN"/>
    <property type="match status" value="1"/>
</dbReference>
<organism evidence="2 3">
    <name type="scientific">Chitinophaga oryziterrae</name>
    <dbReference type="NCBI Taxonomy" id="1031224"/>
    <lineage>
        <taxon>Bacteria</taxon>
        <taxon>Pseudomonadati</taxon>
        <taxon>Bacteroidota</taxon>
        <taxon>Chitinophagia</taxon>
        <taxon>Chitinophagales</taxon>
        <taxon>Chitinophagaceae</taxon>
        <taxon>Chitinophaga</taxon>
    </lineage>
</organism>
<sequence>MKRSFIVFSLVLLAACHTSNGTGAKSDTSFVPSVPDSIAAAPVVQSPVNYTDHTNEEVNIRFPWMRDTILSYISVSINELVKDYVKDSSIVFIYDRFENTDTAGYVIVQLGADINNGDGVIFSTAQWLNIDTLTRQIYEYDVAADIIRLWARP</sequence>
<comment type="caution">
    <text evidence="2">The sequence shown here is derived from an EMBL/GenBank/DDBJ whole genome shotgun (WGS) entry which is preliminary data.</text>
</comment>
<evidence type="ECO:0008006" key="4">
    <source>
        <dbReference type="Google" id="ProtNLM"/>
    </source>
</evidence>
<keyword evidence="3" id="KW-1185">Reference proteome</keyword>